<evidence type="ECO:0000256" key="5">
    <source>
        <dbReference type="ARBA" id="ARBA00038359"/>
    </source>
</evidence>
<dbReference type="Pfam" id="PF20684">
    <property type="entry name" value="Fung_rhodopsin"/>
    <property type="match status" value="1"/>
</dbReference>
<feature type="transmembrane region" description="Helical" evidence="7">
    <location>
        <begin position="123"/>
        <end position="146"/>
    </location>
</feature>
<feature type="transmembrane region" description="Helical" evidence="7">
    <location>
        <begin position="207"/>
        <end position="230"/>
    </location>
</feature>
<evidence type="ECO:0000256" key="6">
    <source>
        <dbReference type="SAM" id="MobiDB-lite"/>
    </source>
</evidence>
<dbReference type="InterPro" id="IPR052337">
    <property type="entry name" value="SAT4-like"/>
</dbReference>
<dbReference type="InterPro" id="IPR049326">
    <property type="entry name" value="Rhodopsin_dom_fungi"/>
</dbReference>
<feature type="transmembrane region" description="Helical" evidence="7">
    <location>
        <begin position="174"/>
        <end position="195"/>
    </location>
</feature>
<keyword evidence="3 7" id="KW-1133">Transmembrane helix</keyword>
<dbReference type="EMBL" id="ML994637">
    <property type="protein sequence ID" value="KAF2184616.1"/>
    <property type="molecule type" value="Genomic_DNA"/>
</dbReference>
<evidence type="ECO:0000256" key="1">
    <source>
        <dbReference type="ARBA" id="ARBA00004141"/>
    </source>
</evidence>
<name>A0A6A6E3Z8_9PEZI</name>
<feature type="transmembrane region" description="Helical" evidence="7">
    <location>
        <begin position="85"/>
        <end position="111"/>
    </location>
</feature>
<keyword evidence="4 7" id="KW-0472">Membrane</keyword>
<dbReference type="Proteomes" id="UP000800200">
    <property type="component" value="Unassembled WGS sequence"/>
</dbReference>
<evidence type="ECO:0000259" key="8">
    <source>
        <dbReference type="Pfam" id="PF20684"/>
    </source>
</evidence>
<feature type="region of interest" description="Disordered" evidence="6">
    <location>
        <begin position="294"/>
        <end position="328"/>
    </location>
</feature>
<feature type="transmembrane region" description="Helical" evidence="7">
    <location>
        <begin position="45"/>
        <end position="65"/>
    </location>
</feature>
<feature type="transmembrane region" description="Helical" evidence="7">
    <location>
        <begin position="12"/>
        <end position="33"/>
    </location>
</feature>
<dbReference type="GO" id="GO:0016020">
    <property type="term" value="C:membrane"/>
    <property type="evidence" value="ECO:0007669"/>
    <property type="project" value="UniProtKB-SubCell"/>
</dbReference>
<dbReference type="AlphaFoldDB" id="A0A6A6E3Z8"/>
<organism evidence="9 10">
    <name type="scientific">Zopfia rhizophila CBS 207.26</name>
    <dbReference type="NCBI Taxonomy" id="1314779"/>
    <lineage>
        <taxon>Eukaryota</taxon>
        <taxon>Fungi</taxon>
        <taxon>Dikarya</taxon>
        <taxon>Ascomycota</taxon>
        <taxon>Pezizomycotina</taxon>
        <taxon>Dothideomycetes</taxon>
        <taxon>Dothideomycetes incertae sedis</taxon>
        <taxon>Zopfiaceae</taxon>
        <taxon>Zopfia</taxon>
    </lineage>
</organism>
<proteinExistence type="inferred from homology"/>
<evidence type="ECO:0000313" key="9">
    <source>
        <dbReference type="EMBL" id="KAF2184616.1"/>
    </source>
</evidence>
<feature type="compositionally biased region" description="Basic and acidic residues" evidence="6">
    <location>
        <begin position="317"/>
        <end position="328"/>
    </location>
</feature>
<comment type="similarity">
    <text evidence="5">Belongs to the SAT4 family.</text>
</comment>
<protein>
    <recommendedName>
        <fullName evidence="8">Rhodopsin domain-containing protein</fullName>
    </recommendedName>
</protein>
<gene>
    <name evidence="9" type="ORF">K469DRAFT_739271</name>
</gene>
<dbReference type="PANTHER" id="PTHR33048:SF157">
    <property type="entry name" value="INTEGRAL MEMBRANE PROTEIN"/>
    <property type="match status" value="1"/>
</dbReference>
<feature type="domain" description="Rhodopsin" evidence="8">
    <location>
        <begin position="29"/>
        <end position="273"/>
    </location>
</feature>
<evidence type="ECO:0000256" key="2">
    <source>
        <dbReference type="ARBA" id="ARBA00022692"/>
    </source>
</evidence>
<feature type="transmembrane region" description="Helical" evidence="7">
    <location>
        <begin position="250"/>
        <end position="272"/>
    </location>
</feature>
<evidence type="ECO:0000313" key="10">
    <source>
        <dbReference type="Proteomes" id="UP000800200"/>
    </source>
</evidence>
<evidence type="ECO:0000256" key="7">
    <source>
        <dbReference type="SAM" id="Phobius"/>
    </source>
</evidence>
<evidence type="ECO:0000256" key="4">
    <source>
        <dbReference type="ARBA" id="ARBA00023136"/>
    </source>
</evidence>
<dbReference type="PANTHER" id="PTHR33048">
    <property type="entry name" value="PTH11-LIKE INTEGRAL MEMBRANE PROTEIN (AFU_ORTHOLOGUE AFUA_5G11245)"/>
    <property type="match status" value="1"/>
</dbReference>
<keyword evidence="10" id="KW-1185">Reference proteome</keyword>
<evidence type="ECO:0000256" key="3">
    <source>
        <dbReference type="ARBA" id="ARBA00022989"/>
    </source>
</evidence>
<accession>A0A6A6E3Z8</accession>
<dbReference type="OrthoDB" id="5393606at2759"/>
<keyword evidence="2 7" id="KW-0812">Transmembrane</keyword>
<comment type="subcellular location">
    <subcellularLocation>
        <location evidence="1">Membrane</location>
        <topology evidence="1">Multi-pass membrane protein</topology>
    </subcellularLocation>
</comment>
<reference evidence="9" key="1">
    <citation type="journal article" date="2020" name="Stud. Mycol.">
        <title>101 Dothideomycetes genomes: a test case for predicting lifestyles and emergence of pathogens.</title>
        <authorList>
            <person name="Haridas S."/>
            <person name="Albert R."/>
            <person name="Binder M."/>
            <person name="Bloem J."/>
            <person name="Labutti K."/>
            <person name="Salamov A."/>
            <person name="Andreopoulos B."/>
            <person name="Baker S."/>
            <person name="Barry K."/>
            <person name="Bills G."/>
            <person name="Bluhm B."/>
            <person name="Cannon C."/>
            <person name="Castanera R."/>
            <person name="Culley D."/>
            <person name="Daum C."/>
            <person name="Ezra D."/>
            <person name="Gonzalez J."/>
            <person name="Henrissat B."/>
            <person name="Kuo A."/>
            <person name="Liang C."/>
            <person name="Lipzen A."/>
            <person name="Lutzoni F."/>
            <person name="Magnuson J."/>
            <person name="Mondo S."/>
            <person name="Nolan M."/>
            <person name="Ohm R."/>
            <person name="Pangilinan J."/>
            <person name="Park H.-J."/>
            <person name="Ramirez L."/>
            <person name="Alfaro M."/>
            <person name="Sun H."/>
            <person name="Tritt A."/>
            <person name="Yoshinaga Y."/>
            <person name="Zwiers L.-H."/>
            <person name="Turgeon B."/>
            <person name="Goodwin S."/>
            <person name="Spatafora J."/>
            <person name="Crous P."/>
            <person name="Grigoriev I."/>
        </authorList>
    </citation>
    <scope>NUCLEOTIDE SEQUENCE</scope>
    <source>
        <strain evidence="9">CBS 207.26</strain>
    </source>
</reference>
<sequence length="350" mass="39292">MELIETSSPSTLQAVIIFLTVLACIAIALRLYTRNVLGQNIKIDDWFSLIGFVSIGKHYVGYPVPEDWSGEEELPLLTNSLQHYYILYLLLFPTLWFIKCSVVLFYHRVLVADKKNYTDWANILVLSSLALVTVWSLAFGLAWVFVCNPVKGFWSYPYAEDEGPCGDTWLLNRWISISDFVVDVLVILVPVPLVWRLHLPTSRKFAVLIVFFLGTVAVAASVMRMARVLWASSPQEEDIDGLLVNTTVLFWSMIEINLALLAACLPTLRGLLKARTMDSLMKSVSSITWLKSTRGSSRSRSTGEHDVLPLTNSPMFPEKRKGSGGRDKYSADITLATLDSVTTSNMTQLR</sequence>